<feature type="binding site" evidence="9">
    <location>
        <position position="147"/>
    </location>
    <ligand>
        <name>Fe(2+)</name>
        <dbReference type="ChEBI" id="CHEBI:29033"/>
    </ligand>
</feature>
<proteinExistence type="inferred from homology"/>
<dbReference type="GO" id="GO:0010309">
    <property type="term" value="F:acireductone dioxygenase [iron(II)-requiring] activity"/>
    <property type="evidence" value="ECO:0007669"/>
    <property type="project" value="UniProtKB-UniRule"/>
</dbReference>
<keyword evidence="6 9" id="KW-0560">Oxidoreductase</keyword>
<dbReference type="GO" id="GO:0016151">
    <property type="term" value="F:nickel cation binding"/>
    <property type="evidence" value="ECO:0007669"/>
    <property type="project" value="UniProtKB-UniRule"/>
</dbReference>
<dbReference type="GO" id="GO:0005506">
    <property type="term" value="F:iron ion binding"/>
    <property type="evidence" value="ECO:0007669"/>
    <property type="project" value="UniProtKB-UniRule"/>
</dbReference>
<evidence type="ECO:0000313" key="11">
    <source>
        <dbReference type="Proteomes" id="UP000661025"/>
    </source>
</evidence>
<feature type="binding site" evidence="9">
    <location>
        <position position="104"/>
    </location>
    <ligand>
        <name>Ni(2+)</name>
        <dbReference type="ChEBI" id="CHEBI:49786"/>
    </ligand>
</feature>
<comment type="cofactor">
    <cofactor evidence="9">
        <name>Fe(2+)</name>
        <dbReference type="ChEBI" id="CHEBI:29033"/>
    </cofactor>
    <text evidence="9">Binds 1 Fe(2+) cation per monomer.</text>
</comment>
<dbReference type="EMBL" id="JACYXT010000019">
    <property type="protein sequence ID" value="MBD9728372.1"/>
    <property type="molecule type" value="Genomic_DNA"/>
</dbReference>
<dbReference type="GeneID" id="79934995"/>
<comment type="similarity">
    <text evidence="9">Belongs to the acireductone dioxygenase (ARD) family.</text>
</comment>
<dbReference type="PANTHER" id="PTHR23418">
    <property type="entry name" value="ACIREDUCTONE DIOXYGENASE"/>
    <property type="match status" value="1"/>
</dbReference>
<gene>
    <name evidence="9" type="primary">mtnD</name>
    <name evidence="10" type="ORF">IHE70_35380</name>
</gene>
<dbReference type="RefSeq" id="WP_192364727.1">
    <property type="nucleotide sequence ID" value="NZ_CP119182.1"/>
</dbReference>
<evidence type="ECO:0000256" key="5">
    <source>
        <dbReference type="ARBA" id="ARBA00022964"/>
    </source>
</evidence>
<feature type="binding site" evidence="9">
    <location>
        <position position="109"/>
    </location>
    <ligand>
        <name>Ni(2+)</name>
        <dbReference type="ChEBI" id="CHEBI:49786"/>
    </ligand>
</feature>
<evidence type="ECO:0000256" key="3">
    <source>
        <dbReference type="ARBA" id="ARBA00022605"/>
    </source>
</evidence>
<accession>A0A927LAH3</accession>
<dbReference type="Gene3D" id="2.60.120.10">
    <property type="entry name" value="Jelly Rolls"/>
    <property type="match status" value="1"/>
</dbReference>
<dbReference type="GO" id="GO:0010308">
    <property type="term" value="F:acireductone dioxygenase (Ni2+-requiring) activity"/>
    <property type="evidence" value="ECO:0007669"/>
    <property type="project" value="UniProtKB-UniRule"/>
</dbReference>
<dbReference type="GO" id="GO:0019284">
    <property type="term" value="P:L-methionine salvage from S-adenosylmethionine"/>
    <property type="evidence" value="ECO:0007669"/>
    <property type="project" value="InterPro"/>
</dbReference>
<dbReference type="Proteomes" id="UP000661025">
    <property type="component" value="Unassembled WGS sequence"/>
</dbReference>
<comment type="subunit">
    <text evidence="9">Monomer.</text>
</comment>
<dbReference type="EC" id="1.13.11.54" evidence="9"/>
<sequence length="202" mass="22425">MTLLTTWPESGPETVVRRTADPAEIAAALAPLGVRYEQWPVRADVPFDADSETVFAAYGPEIERLNAEEGFTTVDVLGLHPSDDPEFPVKAKAAREKFLQEHTHDDDDEVRFFVSGSGIFYLHVNGEVHAVYCEKGDLLGVPRGTTHWFDMGTAPSFTAIRFFHEEDGWIGNFTGSPIASRFPDYDTIDAGYQQDKQDKAAV</sequence>
<name>A0A927LAH3_9ACTN</name>
<evidence type="ECO:0000313" key="10">
    <source>
        <dbReference type="EMBL" id="MBD9728372.1"/>
    </source>
</evidence>
<keyword evidence="8 9" id="KW-0486">Methionine biosynthesis</keyword>
<feature type="site" description="May play a role in transmitting local conformational changes" evidence="9">
    <location>
        <position position="107"/>
    </location>
</feature>
<dbReference type="AlphaFoldDB" id="A0A927LAH3"/>
<keyword evidence="5 9" id="KW-0223">Dioxygenase</keyword>
<dbReference type="HAMAP" id="MF_01682">
    <property type="entry name" value="Salvage_MtnD"/>
    <property type="match status" value="1"/>
</dbReference>
<evidence type="ECO:0000256" key="1">
    <source>
        <dbReference type="ARBA" id="ARBA00000428"/>
    </source>
</evidence>
<comment type="catalytic activity">
    <reaction evidence="1 9">
        <text>1,2-dihydroxy-5-(methylsulfanyl)pent-1-en-3-one + O2 = 4-methylsulfanyl-2-oxobutanoate + formate + 2 H(+)</text>
        <dbReference type="Rhea" id="RHEA:24504"/>
        <dbReference type="ChEBI" id="CHEBI:15378"/>
        <dbReference type="ChEBI" id="CHEBI:15379"/>
        <dbReference type="ChEBI" id="CHEBI:15740"/>
        <dbReference type="ChEBI" id="CHEBI:16723"/>
        <dbReference type="ChEBI" id="CHEBI:49252"/>
        <dbReference type="EC" id="1.13.11.54"/>
    </reaction>
</comment>
<evidence type="ECO:0000256" key="8">
    <source>
        <dbReference type="ARBA" id="ARBA00023167"/>
    </source>
</evidence>
<dbReference type="EC" id="1.13.11.53" evidence="9"/>
<keyword evidence="2 9" id="KW-0533">Nickel</keyword>
<dbReference type="InterPro" id="IPR004313">
    <property type="entry name" value="ARD"/>
</dbReference>
<feature type="site" description="May play a role in metal incorporation in vivo" evidence="9">
    <location>
        <position position="101"/>
    </location>
</feature>
<reference evidence="10" key="1">
    <citation type="submission" date="2020-09" db="EMBL/GenBank/DDBJ databases">
        <title>Streptomyces canutascabiei sp. nov., which causes potato common scab and is distributed across the world.</title>
        <authorList>
            <person name="Nguyen H.P."/>
            <person name="Weisberg A.J."/>
            <person name="Chang J.H."/>
            <person name="Clarke C.R."/>
        </authorList>
    </citation>
    <scope>NUCLEOTIDE SEQUENCE</scope>
    <source>
        <strain evidence="10">ID-01-6.2a</strain>
    </source>
</reference>
<dbReference type="Pfam" id="PF03079">
    <property type="entry name" value="ARD"/>
    <property type="match status" value="1"/>
</dbReference>
<dbReference type="SUPFAM" id="SSF51182">
    <property type="entry name" value="RmlC-like cupins"/>
    <property type="match status" value="1"/>
</dbReference>
<evidence type="ECO:0000256" key="7">
    <source>
        <dbReference type="ARBA" id="ARBA00023004"/>
    </source>
</evidence>
<keyword evidence="7 9" id="KW-0408">Iron</keyword>
<feature type="site" description="Important to generate the dianion" evidence="9">
    <location>
        <position position="111"/>
    </location>
</feature>
<comment type="catalytic activity">
    <reaction evidence="9">
        <text>1,2-dihydroxy-5-(methylsulfanyl)pent-1-en-3-one + O2 = 3-(methylsulfanyl)propanoate + CO + formate + 2 H(+)</text>
        <dbReference type="Rhea" id="RHEA:14161"/>
        <dbReference type="ChEBI" id="CHEBI:15378"/>
        <dbReference type="ChEBI" id="CHEBI:15379"/>
        <dbReference type="ChEBI" id="CHEBI:15740"/>
        <dbReference type="ChEBI" id="CHEBI:17245"/>
        <dbReference type="ChEBI" id="CHEBI:49016"/>
        <dbReference type="ChEBI" id="CHEBI:49252"/>
        <dbReference type="EC" id="1.13.11.53"/>
    </reaction>
</comment>
<feature type="binding site" evidence="9">
    <location>
        <position position="104"/>
    </location>
    <ligand>
        <name>Fe(2+)</name>
        <dbReference type="ChEBI" id="CHEBI:29033"/>
    </ligand>
</feature>
<dbReference type="InterPro" id="IPR011051">
    <property type="entry name" value="RmlC_Cupin_sf"/>
</dbReference>
<evidence type="ECO:0000256" key="9">
    <source>
        <dbReference type="HAMAP-Rule" id="MF_01682"/>
    </source>
</evidence>
<evidence type="ECO:0000256" key="6">
    <source>
        <dbReference type="ARBA" id="ARBA00023002"/>
    </source>
</evidence>
<feature type="binding site" evidence="9">
    <location>
        <position position="102"/>
    </location>
    <ligand>
        <name>Ni(2+)</name>
        <dbReference type="ChEBI" id="CHEBI:49786"/>
    </ligand>
</feature>
<dbReference type="CDD" id="cd02232">
    <property type="entry name" value="cupin_ARD"/>
    <property type="match status" value="1"/>
</dbReference>
<feature type="binding site" evidence="9">
    <location>
        <position position="147"/>
    </location>
    <ligand>
        <name>Ni(2+)</name>
        <dbReference type="ChEBI" id="CHEBI:49786"/>
    </ligand>
</feature>
<dbReference type="GO" id="GO:0019509">
    <property type="term" value="P:L-methionine salvage from methylthioadenosine"/>
    <property type="evidence" value="ECO:0007669"/>
    <property type="project" value="UniProtKB-UniRule"/>
</dbReference>
<comment type="pathway">
    <text evidence="9">Amino-acid biosynthesis; L-methionine biosynthesis via salvage pathway; L-methionine from S-methyl-5-thio-alpha-D-ribose 1-phosphate: step 5/6.</text>
</comment>
<dbReference type="InterPro" id="IPR023956">
    <property type="entry name" value="ARD_bac"/>
</dbReference>
<evidence type="ECO:0000256" key="2">
    <source>
        <dbReference type="ARBA" id="ARBA00022596"/>
    </source>
</evidence>
<organism evidence="10 11">
    <name type="scientific">Streptomyces caniscabiei</name>
    <dbReference type="NCBI Taxonomy" id="2746961"/>
    <lineage>
        <taxon>Bacteria</taxon>
        <taxon>Bacillati</taxon>
        <taxon>Actinomycetota</taxon>
        <taxon>Actinomycetes</taxon>
        <taxon>Kitasatosporales</taxon>
        <taxon>Streptomycetaceae</taxon>
        <taxon>Streptomyces</taxon>
    </lineage>
</organism>
<feature type="binding site" evidence="9">
    <location>
        <position position="102"/>
    </location>
    <ligand>
        <name>Fe(2+)</name>
        <dbReference type="ChEBI" id="CHEBI:29033"/>
    </ligand>
</feature>
<evidence type="ECO:0000256" key="4">
    <source>
        <dbReference type="ARBA" id="ARBA00022723"/>
    </source>
</evidence>
<comment type="caution">
    <text evidence="10">The sequence shown here is derived from an EMBL/GenBank/DDBJ whole genome shotgun (WGS) entry which is preliminary data.</text>
</comment>
<keyword evidence="3 9" id="KW-0028">Amino-acid biosynthesis</keyword>
<comment type="cofactor">
    <cofactor evidence="9">
        <name>Ni(2+)</name>
        <dbReference type="ChEBI" id="CHEBI:49786"/>
    </cofactor>
    <text evidence="9">Binds 1 nickel ion per monomer.</text>
</comment>
<comment type="function">
    <text evidence="9">Catalyzes 2 different reactions between oxygene and the acireductone 1,2-dihydroxy-3-keto-5-methylthiopentene (DHK-MTPene) depending upon the metal bound in the active site. Fe-containing acireductone dioxygenase (Fe-ARD) produces formate and 2-keto-4-methylthiobutyrate (KMTB), the alpha-ketoacid precursor of methionine in the methionine recycle pathway. Ni-containing acireductone dioxygenase (Ni-ARD) produces methylthiopropionate, carbon monoxide and formate, and does not lie on the methionine recycle pathway.</text>
</comment>
<protein>
    <recommendedName>
        <fullName evidence="9">Acireductone dioxygenase</fullName>
    </recommendedName>
    <alternativeName>
        <fullName evidence="9">1,2-dihydroxy-3-keto-5-methylthiopentene dioxygenase</fullName>
        <shortName evidence="9">DHK-MTPene dioxygenase</shortName>
    </alternativeName>
    <alternativeName>
        <fullName evidence="9">Acireductone dioxygenase (Fe(2+)-requiring)</fullName>
        <shortName evidence="9">ARD'</shortName>
        <shortName evidence="9">Fe-ARD</shortName>
        <ecNumber evidence="9">1.13.11.54</ecNumber>
    </alternativeName>
    <alternativeName>
        <fullName evidence="9">Acireductone dioxygenase (Ni(2+)-requiring)</fullName>
        <shortName evidence="9">ARD</shortName>
        <shortName evidence="9">Ni-ARD</shortName>
        <ecNumber evidence="9">1.13.11.53</ecNumber>
    </alternativeName>
</protein>
<feature type="binding site" evidence="9">
    <location>
        <position position="109"/>
    </location>
    <ligand>
        <name>Fe(2+)</name>
        <dbReference type="ChEBI" id="CHEBI:29033"/>
    </ligand>
</feature>
<dbReference type="InterPro" id="IPR014710">
    <property type="entry name" value="RmlC-like_jellyroll"/>
</dbReference>
<dbReference type="PANTHER" id="PTHR23418:SF0">
    <property type="entry name" value="ACIREDUCTONE DIOXYGENASE"/>
    <property type="match status" value="1"/>
</dbReference>
<keyword evidence="4 9" id="KW-0479">Metal-binding</keyword>